<comment type="caution">
    <text evidence="1">The sequence shown here is derived from an EMBL/GenBank/DDBJ whole genome shotgun (WGS) entry which is preliminary data.</text>
</comment>
<evidence type="ECO:0000313" key="1">
    <source>
        <dbReference type="EMBL" id="CAG8847290.1"/>
    </source>
</evidence>
<name>A0ACA9ST97_9GLOM</name>
<protein>
    <submittedName>
        <fullName evidence="1">5732_t:CDS:1</fullName>
    </submittedName>
</protein>
<keyword evidence="2" id="KW-1185">Reference proteome</keyword>
<organism evidence="1 2">
    <name type="scientific">Racocetra persica</name>
    <dbReference type="NCBI Taxonomy" id="160502"/>
    <lineage>
        <taxon>Eukaryota</taxon>
        <taxon>Fungi</taxon>
        <taxon>Fungi incertae sedis</taxon>
        <taxon>Mucoromycota</taxon>
        <taxon>Glomeromycotina</taxon>
        <taxon>Glomeromycetes</taxon>
        <taxon>Diversisporales</taxon>
        <taxon>Gigasporaceae</taxon>
        <taxon>Racocetra</taxon>
    </lineage>
</organism>
<feature type="non-terminal residue" evidence="1">
    <location>
        <position position="58"/>
    </location>
</feature>
<proteinExistence type="predicted"/>
<sequence>MKVIELISQNQEIKTILQELDTQLKNSCQKAGCPPTCQQLPSSPQRILIQLKIMEDPN</sequence>
<evidence type="ECO:0000313" key="2">
    <source>
        <dbReference type="Proteomes" id="UP000789920"/>
    </source>
</evidence>
<accession>A0ACA9ST97</accession>
<reference evidence="1" key="1">
    <citation type="submission" date="2021-06" db="EMBL/GenBank/DDBJ databases">
        <authorList>
            <person name="Kallberg Y."/>
            <person name="Tangrot J."/>
            <person name="Rosling A."/>
        </authorList>
    </citation>
    <scope>NUCLEOTIDE SEQUENCE</scope>
    <source>
        <strain evidence="1">MA461A</strain>
    </source>
</reference>
<dbReference type="Proteomes" id="UP000789920">
    <property type="component" value="Unassembled WGS sequence"/>
</dbReference>
<dbReference type="EMBL" id="CAJVQC010155190">
    <property type="protein sequence ID" value="CAG8847290.1"/>
    <property type="molecule type" value="Genomic_DNA"/>
</dbReference>
<gene>
    <name evidence="1" type="ORF">RPERSI_LOCUS34563</name>
</gene>